<evidence type="ECO:0000256" key="2">
    <source>
        <dbReference type="ARBA" id="ARBA00008472"/>
    </source>
</evidence>
<protein>
    <recommendedName>
        <fullName evidence="3 9">NADH-ubiquinone oxidoreductase chain 3</fullName>
        <ecNumber evidence="9">7.1.1.2</ecNumber>
    </recommendedName>
</protein>
<evidence type="ECO:0000256" key="1">
    <source>
        <dbReference type="ARBA" id="ARBA00004370"/>
    </source>
</evidence>
<evidence type="ECO:0000256" key="7">
    <source>
        <dbReference type="ARBA" id="ARBA00023136"/>
    </source>
</evidence>
<dbReference type="Pfam" id="PF00507">
    <property type="entry name" value="Oxidored_q4"/>
    <property type="match status" value="1"/>
</dbReference>
<keyword evidence="6 9" id="KW-1133">Transmembrane helix</keyword>
<keyword evidence="7 9" id="KW-0472">Membrane</keyword>
<evidence type="ECO:0000256" key="8">
    <source>
        <dbReference type="ARBA" id="ARBA00049551"/>
    </source>
</evidence>
<feature type="transmembrane region" description="Helical" evidence="9">
    <location>
        <begin position="74"/>
        <end position="95"/>
    </location>
</feature>
<keyword evidence="9" id="KW-1278">Translocase</keyword>
<dbReference type="InterPro" id="IPR000440">
    <property type="entry name" value="NADH_UbQ/plastoQ_OxRdtase_su3"/>
</dbReference>
<sequence>MNGMLWGFSFIFLLCLWGLSGIGLVGLLLCSFLFKLGVSHLSGEFGFFSLGEVGGYECGFESVYISGGGFSLQFYVVGLSFLVFDLEISLFLPIVGSGLVGVGQVWGVFFLCLVFLVYLYELKCGALSW</sequence>
<comment type="function">
    <text evidence="9">Core subunit of the mitochondrial membrane respiratory chain NADH dehydrogenase (Complex I) which catalyzes electron transfer from NADH through the respiratory chain, using ubiquinone as an electron acceptor. Essential for the catalytic activity of complex I.</text>
</comment>
<keyword evidence="4 9" id="KW-0813">Transport</keyword>
<evidence type="ECO:0000313" key="10">
    <source>
        <dbReference type="EMBL" id="CAQ68498.1"/>
    </source>
</evidence>
<dbReference type="EC" id="7.1.1.2" evidence="9"/>
<keyword evidence="9" id="KW-0520">NAD</keyword>
<evidence type="ECO:0000256" key="4">
    <source>
        <dbReference type="ARBA" id="ARBA00022448"/>
    </source>
</evidence>
<evidence type="ECO:0000256" key="5">
    <source>
        <dbReference type="ARBA" id="ARBA00022692"/>
    </source>
</evidence>
<organism evidence="10">
    <name type="scientific">Halocynthia papillosa</name>
    <name type="common">Red sea-squirt</name>
    <dbReference type="NCBI Taxonomy" id="201963"/>
    <lineage>
        <taxon>Eukaryota</taxon>
        <taxon>Metazoa</taxon>
        <taxon>Chordata</taxon>
        <taxon>Tunicata</taxon>
        <taxon>Ascidiacea</taxon>
        <taxon>Stolidobranchia</taxon>
        <taxon>Pyuridae</taxon>
        <taxon>Halocynthia</taxon>
    </lineage>
</organism>
<proteinExistence type="inferred from homology"/>
<geneLocation type="mitochondrion" evidence="10"/>
<dbReference type="AlphaFoldDB" id="A0A1L7PQ71"/>
<name>A0A1L7PQ71_HALPP</name>
<dbReference type="PANTHER" id="PTHR11058">
    <property type="entry name" value="NADH-UBIQUINONE OXIDOREDUCTASE CHAIN 3"/>
    <property type="match status" value="1"/>
</dbReference>
<feature type="transmembrane region" description="Helical" evidence="9">
    <location>
        <begin position="101"/>
        <end position="120"/>
    </location>
</feature>
<dbReference type="GO" id="GO:0008137">
    <property type="term" value="F:NADH dehydrogenase (ubiquinone) activity"/>
    <property type="evidence" value="ECO:0007669"/>
    <property type="project" value="UniProtKB-UniRule"/>
</dbReference>
<dbReference type="EMBL" id="FM177863">
    <property type="protein sequence ID" value="CAQ68498.1"/>
    <property type="molecule type" value="Genomic_DNA"/>
</dbReference>
<gene>
    <name evidence="10" type="primary">nad3</name>
</gene>
<comment type="similarity">
    <text evidence="2 9">Belongs to the complex I subunit 3 family.</text>
</comment>
<reference evidence="10" key="1">
    <citation type="journal article" date="2014" name="Genome Biol. Evol.">
        <title>Ascidian mitogenomics: comparison of evolutionary rates in closely related taxa provides evidence of ongoing speciation events.</title>
        <authorList>
            <person name="Griggio F."/>
            <person name="Voskoboynik A."/>
            <person name="Iannelli F."/>
            <person name="Justy F."/>
            <person name="Tilak M.K."/>
            <person name="Turon X."/>
            <person name="Pesole G."/>
            <person name="Douzery E.J."/>
            <person name="Mastrototaro F."/>
            <person name="Gissi C."/>
        </authorList>
    </citation>
    <scope>NUCLEOTIDE SEQUENCE</scope>
</reference>
<dbReference type="GO" id="GO:0030964">
    <property type="term" value="C:NADH dehydrogenase complex"/>
    <property type="evidence" value="ECO:0007669"/>
    <property type="project" value="TreeGrafter"/>
</dbReference>
<keyword evidence="9" id="KW-0249">Electron transport</keyword>
<dbReference type="GO" id="GO:0031966">
    <property type="term" value="C:mitochondrial membrane"/>
    <property type="evidence" value="ECO:0007669"/>
    <property type="project" value="UniProtKB-SubCell"/>
</dbReference>
<feature type="transmembrane region" description="Helical" evidence="9">
    <location>
        <begin position="6"/>
        <end position="34"/>
    </location>
</feature>
<evidence type="ECO:0000256" key="3">
    <source>
        <dbReference type="ARBA" id="ARBA00021007"/>
    </source>
</evidence>
<dbReference type="PANTHER" id="PTHR11058:SF9">
    <property type="entry name" value="NADH-UBIQUINONE OXIDOREDUCTASE CHAIN 3"/>
    <property type="match status" value="1"/>
</dbReference>
<dbReference type="Gene3D" id="1.20.58.1610">
    <property type="entry name" value="NADH:ubiquinone/plastoquinone oxidoreductase, chain 3"/>
    <property type="match status" value="1"/>
</dbReference>
<comment type="subcellular location">
    <subcellularLocation>
        <location evidence="1">Membrane</location>
    </subcellularLocation>
    <subcellularLocation>
        <location evidence="9">Mitochondrion membrane</location>
        <topology evidence="9">Multi-pass membrane protein</topology>
    </subcellularLocation>
</comment>
<keyword evidence="9" id="KW-0830">Ubiquinone</keyword>
<keyword evidence="9 10" id="KW-0496">Mitochondrion</keyword>
<keyword evidence="5 9" id="KW-0812">Transmembrane</keyword>
<evidence type="ECO:0000256" key="6">
    <source>
        <dbReference type="ARBA" id="ARBA00022989"/>
    </source>
</evidence>
<dbReference type="InterPro" id="IPR038430">
    <property type="entry name" value="NDAH_ubi_oxred_su3_sf"/>
</dbReference>
<accession>A0A1L7PQ71</accession>
<comment type="catalytic activity">
    <reaction evidence="8 9">
        <text>a ubiquinone + NADH + 5 H(+)(in) = a ubiquinol + NAD(+) + 4 H(+)(out)</text>
        <dbReference type="Rhea" id="RHEA:29091"/>
        <dbReference type="Rhea" id="RHEA-COMP:9565"/>
        <dbReference type="Rhea" id="RHEA-COMP:9566"/>
        <dbReference type="ChEBI" id="CHEBI:15378"/>
        <dbReference type="ChEBI" id="CHEBI:16389"/>
        <dbReference type="ChEBI" id="CHEBI:17976"/>
        <dbReference type="ChEBI" id="CHEBI:57540"/>
        <dbReference type="ChEBI" id="CHEBI:57945"/>
        <dbReference type="EC" id="7.1.1.2"/>
    </reaction>
</comment>
<keyword evidence="9" id="KW-0679">Respiratory chain</keyword>
<evidence type="ECO:0000256" key="9">
    <source>
        <dbReference type="RuleBase" id="RU003640"/>
    </source>
</evidence>